<organism evidence="3 4">
    <name type="scientific">Actinoallomurus vinaceus</name>
    <dbReference type="NCBI Taxonomy" id="1080074"/>
    <lineage>
        <taxon>Bacteria</taxon>
        <taxon>Bacillati</taxon>
        <taxon>Actinomycetota</taxon>
        <taxon>Actinomycetes</taxon>
        <taxon>Streptosporangiales</taxon>
        <taxon>Thermomonosporaceae</taxon>
        <taxon>Actinoallomurus</taxon>
    </lineage>
</organism>
<dbReference type="InterPro" id="IPR036514">
    <property type="entry name" value="SGNH_hydro_sf"/>
</dbReference>
<reference evidence="4" key="1">
    <citation type="journal article" date="2019" name="Int. J. Syst. Evol. Microbiol.">
        <title>The Global Catalogue of Microorganisms (GCM) 10K type strain sequencing project: providing services to taxonomists for standard genome sequencing and annotation.</title>
        <authorList>
            <consortium name="The Broad Institute Genomics Platform"/>
            <consortium name="The Broad Institute Genome Sequencing Center for Infectious Disease"/>
            <person name="Wu L."/>
            <person name="Ma J."/>
        </authorList>
    </citation>
    <scope>NUCLEOTIDE SEQUENCE [LARGE SCALE GENOMIC DNA]</scope>
    <source>
        <strain evidence="4">JCM 17939</strain>
    </source>
</reference>
<dbReference type="EMBL" id="BAABHK010000013">
    <property type="protein sequence ID" value="GAA4634426.1"/>
    <property type="molecule type" value="Genomic_DNA"/>
</dbReference>
<gene>
    <name evidence="3" type="ORF">GCM10023196_075920</name>
</gene>
<dbReference type="Pfam" id="PF13472">
    <property type="entry name" value="Lipase_GDSL_2"/>
    <property type="match status" value="1"/>
</dbReference>
<evidence type="ECO:0000256" key="1">
    <source>
        <dbReference type="SAM" id="SignalP"/>
    </source>
</evidence>
<dbReference type="SUPFAM" id="SSF52266">
    <property type="entry name" value="SGNH hydrolase"/>
    <property type="match status" value="1"/>
</dbReference>
<sequence>MTRRAVRCVATAVALLALAGCGGTERRARAESPSHAPRRQAAHAPVVMFLGDSYTAGKVGQIPEQTYAAETARTLGWQVIIGGYRRTGFIAKGQVGKDFAQLFTEQLAWRPAPDLVIVSGGHNDRRHPAEDVGEAARRLLGAVHQRWATARLLLIGPMWGGGDPPKEITAIRDALGSVAAEVKVPYIDPLSEQWITGDRDKGTGNAPQYILPDGTHPTAAGARHIADRLVADLRRLKLDRP</sequence>
<accession>A0ABP8ULJ7</accession>
<evidence type="ECO:0000259" key="2">
    <source>
        <dbReference type="Pfam" id="PF13472"/>
    </source>
</evidence>
<dbReference type="GO" id="GO:0016787">
    <property type="term" value="F:hydrolase activity"/>
    <property type="evidence" value="ECO:0007669"/>
    <property type="project" value="UniProtKB-KW"/>
</dbReference>
<dbReference type="Gene3D" id="3.40.50.1110">
    <property type="entry name" value="SGNH hydrolase"/>
    <property type="match status" value="1"/>
</dbReference>
<name>A0ABP8ULJ7_9ACTN</name>
<evidence type="ECO:0000313" key="3">
    <source>
        <dbReference type="EMBL" id="GAA4634426.1"/>
    </source>
</evidence>
<feature type="domain" description="SGNH hydrolase-type esterase" evidence="2">
    <location>
        <begin position="49"/>
        <end position="223"/>
    </location>
</feature>
<dbReference type="PROSITE" id="PS51257">
    <property type="entry name" value="PROKAR_LIPOPROTEIN"/>
    <property type="match status" value="1"/>
</dbReference>
<dbReference type="RefSeq" id="WP_345437394.1">
    <property type="nucleotide sequence ID" value="NZ_BAABHK010000013.1"/>
</dbReference>
<feature type="chain" id="PRO_5047518601" evidence="1">
    <location>
        <begin position="20"/>
        <end position="241"/>
    </location>
</feature>
<proteinExistence type="predicted"/>
<dbReference type="Proteomes" id="UP001501442">
    <property type="component" value="Unassembled WGS sequence"/>
</dbReference>
<protein>
    <submittedName>
        <fullName evidence="3">SGNH/GDSL hydrolase family protein</fullName>
    </submittedName>
</protein>
<comment type="caution">
    <text evidence="3">The sequence shown here is derived from an EMBL/GenBank/DDBJ whole genome shotgun (WGS) entry which is preliminary data.</text>
</comment>
<dbReference type="InterPro" id="IPR051532">
    <property type="entry name" value="Ester_Hydrolysis_Enzymes"/>
</dbReference>
<keyword evidence="4" id="KW-1185">Reference proteome</keyword>
<dbReference type="CDD" id="cd00229">
    <property type="entry name" value="SGNH_hydrolase"/>
    <property type="match status" value="1"/>
</dbReference>
<evidence type="ECO:0000313" key="4">
    <source>
        <dbReference type="Proteomes" id="UP001501442"/>
    </source>
</evidence>
<dbReference type="InterPro" id="IPR013830">
    <property type="entry name" value="SGNH_hydro"/>
</dbReference>
<dbReference type="PANTHER" id="PTHR30383">
    <property type="entry name" value="THIOESTERASE 1/PROTEASE 1/LYSOPHOSPHOLIPASE L1"/>
    <property type="match status" value="1"/>
</dbReference>
<keyword evidence="1" id="KW-0732">Signal</keyword>
<feature type="signal peptide" evidence="1">
    <location>
        <begin position="1"/>
        <end position="19"/>
    </location>
</feature>
<keyword evidence="3" id="KW-0378">Hydrolase</keyword>